<dbReference type="AlphaFoldDB" id="A0A6N7V428"/>
<evidence type="ECO:0000313" key="2">
    <source>
        <dbReference type="EMBL" id="MSR93922.1"/>
    </source>
</evidence>
<keyword evidence="1" id="KW-0472">Membrane</keyword>
<sequence>MEMYFIYLAATLFLILGIGDLGRSFISRSTTDFTTGEVLSTWSPNPEAVKRGNSKWAIFSYSINGKKYISKNRIQVSMTTKVGDKKTIRYDKKSPEKLYSFSIKRGVLLCTVSVVLFVIGSFKLL</sequence>
<keyword evidence="1" id="KW-0812">Transmembrane</keyword>
<keyword evidence="1" id="KW-1133">Transmembrane helix</keyword>
<dbReference type="RefSeq" id="WP_154477159.1">
    <property type="nucleotide sequence ID" value="NZ_VULY01000018.1"/>
</dbReference>
<feature type="transmembrane region" description="Helical" evidence="1">
    <location>
        <begin position="106"/>
        <end position="124"/>
    </location>
</feature>
<feature type="transmembrane region" description="Helical" evidence="1">
    <location>
        <begin position="6"/>
        <end position="26"/>
    </location>
</feature>
<evidence type="ECO:0008006" key="4">
    <source>
        <dbReference type="Google" id="ProtNLM"/>
    </source>
</evidence>
<dbReference type="Proteomes" id="UP000434409">
    <property type="component" value="Unassembled WGS sequence"/>
</dbReference>
<name>A0A6N7V428_9FIRM</name>
<evidence type="ECO:0000313" key="3">
    <source>
        <dbReference type="Proteomes" id="UP000434409"/>
    </source>
</evidence>
<dbReference type="EMBL" id="VULY01000018">
    <property type="protein sequence ID" value="MSR93922.1"/>
    <property type="molecule type" value="Genomic_DNA"/>
</dbReference>
<gene>
    <name evidence="2" type="ORF">FYJ34_06565</name>
</gene>
<evidence type="ECO:0000256" key="1">
    <source>
        <dbReference type="SAM" id="Phobius"/>
    </source>
</evidence>
<accession>A0A6N7V428</accession>
<protein>
    <recommendedName>
        <fullName evidence="4">DUF3592 domain-containing protein</fullName>
    </recommendedName>
</protein>
<proteinExistence type="predicted"/>
<comment type="caution">
    <text evidence="2">The sequence shown here is derived from an EMBL/GenBank/DDBJ whole genome shotgun (WGS) entry which is preliminary data.</text>
</comment>
<organism evidence="2 3">
    <name type="scientific">Suipraeoptans intestinalis</name>
    <dbReference type="NCBI Taxonomy" id="2606628"/>
    <lineage>
        <taxon>Bacteria</taxon>
        <taxon>Bacillati</taxon>
        <taxon>Bacillota</taxon>
        <taxon>Clostridia</taxon>
        <taxon>Lachnospirales</taxon>
        <taxon>Lachnospiraceae</taxon>
        <taxon>Suipraeoptans</taxon>
    </lineage>
</organism>
<reference evidence="2 3" key="1">
    <citation type="submission" date="2019-08" db="EMBL/GenBank/DDBJ databases">
        <title>In-depth cultivation of the pig gut microbiome towards novel bacterial diversity and tailored functional studies.</title>
        <authorList>
            <person name="Wylensek D."/>
            <person name="Hitch T.C.A."/>
            <person name="Clavel T."/>
        </authorList>
    </citation>
    <scope>NUCLEOTIDE SEQUENCE [LARGE SCALE GENOMIC DNA]</scope>
    <source>
        <strain evidence="2 3">68-1-5</strain>
    </source>
</reference>
<keyword evidence="3" id="KW-1185">Reference proteome</keyword>